<sequence>MEAPEFVYIPEFVDVSDNPWDGRTRYGVHLTLESALKALAFFGEEGDPMVATPEEQEAEDGTCAYMVHMKSEEPDDDGGIWIFKEKVTIPESGSDA</sequence>
<evidence type="ECO:0000313" key="2">
    <source>
        <dbReference type="Proteomes" id="UP001500665"/>
    </source>
</evidence>
<comment type="caution">
    <text evidence="1">The sequence shown here is derived from an EMBL/GenBank/DDBJ whole genome shotgun (WGS) entry which is preliminary data.</text>
</comment>
<dbReference type="Proteomes" id="UP001500665">
    <property type="component" value="Unassembled WGS sequence"/>
</dbReference>
<proteinExistence type="predicted"/>
<accession>A0ABN1Q0F2</accession>
<evidence type="ECO:0000313" key="1">
    <source>
        <dbReference type="EMBL" id="GAA0936016.1"/>
    </source>
</evidence>
<organism evidence="1 2">
    <name type="scientific">Actinocorallia libanotica</name>
    <dbReference type="NCBI Taxonomy" id="46162"/>
    <lineage>
        <taxon>Bacteria</taxon>
        <taxon>Bacillati</taxon>
        <taxon>Actinomycetota</taxon>
        <taxon>Actinomycetes</taxon>
        <taxon>Streptosporangiales</taxon>
        <taxon>Thermomonosporaceae</taxon>
        <taxon>Actinocorallia</taxon>
    </lineage>
</organism>
<keyword evidence="2" id="KW-1185">Reference proteome</keyword>
<reference evidence="1 2" key="1">
    <citation type="journal article" date="2019" name="Int. J. Syst. Evol. Microbiol.">
        <title>The Global Catalogue of Microorganisms (GCM) 10K type strain sequencing project: providing services to taxonomists for standard genome sequencing and annotation.</title>
        <authorList>
            <consortium name="The Broad Institute Genomics Platform"/>
            <consortium name="The Broad Institute Genome Sequencing Center for Infectious Disease"/>
            <person name="Wu L."/>
            <person name="Ma J."/>
        </authorList>
    </citation>
    <scope>NUCLEOTIDE SEQUENCE [LARGE SCALE GENOMIC DNA]</scope>
    <source>
        <strain evidence="1 2">JCM 10696</strain>
    </source>
</reference>
<gene>
    <name evidence="1" type="ORF">GCM10009550_01470</name>
</gene>
<dbReference type="EMBL" id="BAAAHH010000001">
    <property type="protein sequence ID" value="GAA0936016.1"/>
    <property type="molecule type" value="Genomic_DNA"/>
</dbReference>
<name>A0ABN1Q0F2_9ACTN</name>
<dbReference type="RefSeq" id="WP_344235523.1">
    <property type="nucleotide sequence ID" value="NZ_BAAAHH010000001.1"/>
</dbReference>
<protein>
    <submittedName>
        <fullName evidence="1">Uncharacterized protein</fullName>
    </submittedName>
</protein>